<evidence type="ECO:0000313" key="4">
    <source>
        <dbReference type="Proteomes" id="UP001259803"/>
    </source>
</evidence>
<dbReference type="EMBL" id="JAVRHS010000012">
    <property type="protein sequence ID" value="MDT0576888.1"/>
    <property type="molecule type" value="Genomic_DNA"/>
</dbReference>
<name>A0ABU2ZLH2_9SPHN</name>
<gene>
    <name evidence="3" type="ORF">RM533_11975</name>
</gene>
<comment type="caution">
    <text evidence="3">The sequence shown here is derived from an EMBL/GenBank/DDBJ whole genome shotgun (WGS) entry which is preliminary data.</text>
</comment>
<proteinExistence type="predicted"/>
<dbReference type="RefSeq" id="WP_311341461.1">
    <property type="nucleotide sequence ID" value="NZ_JAVRHS010000012.1"/>
</dbReference>
<dbReference type="PANTHER" id="PTHR12526:SF510">
    <property type="entry name" value="D-INOSITOL 3-PHOSPHATE GLYCOSYLTRANSFERASE"/>
    <property type="match status" value="1"/>
</dbReference>
<evidence type="ECO:0000256" key="2">
    <source>
        <dbReference type="ARBA" id="ARBA00022679"/>
    </source>
</evidence>
<accession>A0ABU2ZLH2</accession>
<protein>
    <submittedName>
        <fullName evidence="3">Glycosyltransferase</fullName>
        <ecNumber evidence="3">2.4.-.-</ecNumber>
    </submittedName>
</protein>
<organism evidence="3 4">
    <name type="scientific">Croceicoccus esteveae</name>
    <dbReference type="NCBI Taxonomy" id="3075597"/>
    <lineage>
        <taxon>Bacteria</taxon>
        <taxon>Pseudomonadati</taxon>
        <taxon>Pseudomonadota</taxon>
        <taxon>Alphaproteobacteria</taxon>
        <taxon>Sphingomonadales</taxon>
        <taxon>Erythrobacteraceae</taxon>
        <taxon>Croceicoccus</taxon>
    </lineage>
</organism>
<reference evidence="3 4" key="1">
    <citation type="submission" date="2023-09" db="EMBL/GenBank/DDBJ databases">
        <authorList>
            <person name="Rey-Velasco X."/>
        </authorList>
    </citation>
    <scope>NUCLEOTIDE SEQUENCE [LARGE SCALE GENOMIC DNA]</scope>
    <source>
        <strain evidence="3 4">F390</strain>
    </source>
</reference>
<dbReference type="Gene3D" id="3.40.50.2000">
    <property type="entry name" value="Glycogen Phosphorylase B"/>
    <property type="match status" value="2"/>
</dbReference>
<keyword evidence="4" id="KW-1185">Reference proteome</keyword>
<dbReference type="PANTHER" id="PTHR12526">
    <property type="entry name" value="GLYCOSYLTRANSFERASE"/>
    <property type="match status" value="1"/>
</dbReference>
<keyword evidence="1 3" id="KW-0328">Glycosyltransferase</keyword>
<dbReference type="GO" id="GO:0016757">
    <property type="term" value="F:glycosyltransferase activity"/>
    <property type="evidence" value="ECO:0007669"/>
    <property type="project" value="UniProtKB-KW"/>
</dbReference>
<keyword evidence="2 3" id="KW-0808">Transferase</keyword>
<dbReference type="Pfam" id="PF13692">
    <property type="entry name" value="Glyco_trans_1_4"/>
    <property type="match status" value="1"/>
</dbReference>
<dbReference type="SUPFAM" id="SSF53756">
    <property type="entry name" value="UDP-Glycosyltransferase/glycogen phosphorylase"/>
    <property type="match status" value="1"/>
</dbReference>
<dbReference type="Proteomes" id="UP001259803">
    <property type="component" value="Unassembled WGS sequence"/>
</dbReference>
<sequence length="378" mass="41250">MMHVPMEQAVDAAARSQQAPMRILLGTEHPYLPQIRGGAQSSTHELATAFIARGHHVAVVCGLTGAGWIGWRGRAALKARSYGWNKRRNWVCDRSLGYEVHRAWFARDAIAAVASHFDAQVAVLQSGLPVSLAARLDRTAVRTFIYLRNVELDDLGGNPAKLEGTGFIANSQFTANSFRHSHGLEVPTVYPLVLPDNYRVESTRQNVTFINPRPCKGLDIALAIARSCPDIPFVFVEAWTLDSAERAQLKQRLAQLPNVTLRPATGDMRSVYRHAGIILAPSIWNEAFGRVAAEAHISGIPVVGSDCGGLPEAIGPGGTVVPRSADIAVWVRELRRLWQDPVIYAQTAAAAVAHAAREAMNADRQVDSLIDILRHHPV</sequence>
<evidence type="ECO:0000256" key="1">
    <source>
        <dbReference type="ARBA" id="ARBA00022676"/>
    </source>
</evidence>
<evidence type="ECO:0000313" key="3">
    <source>
        <dbReference type="EMBL" id="MDT0576888.1"/>
    </source>
</evidence>
<dbReference type="EC" id="2.4.-.-" evidence="3"/>